<dbReference type="Pfam" id="PF01476">
    <property type="entry name" value="LysM"/>
    <property type="match status" value="1"/>
</dbReference>
<dbReference type="PATRIC" id="fig|1513271.3.peg.1724"/>
<dbReference type="PROSITE" id="PS51257">
    <property type="entry name" value="PROKAR_LIPOPROTEIN"/>
    <property type="match status" value="1"/>
</dbReference>
<dbReference type="InterPro" id="IPR036779">
    <property type="entry name" value="LysM_dom_sf"/>
</dbReference>
<comment type="similarity">
    <text evidence="1">Belongs to the E.coli NlpD/Haemophilus LppB family.</text>
</comment>
<reference evidence="4 5" key="1">
    <citation type="submission" date="2015-04" db="EMBL/GenBank/DDBJ databases">
        <title>Draft Genome Sequence of the Novel Agar-Digesting Marine Bacterium Q1.</title>
        <authorList>
            <person name="Li Y."/>
            <person name="Li D."/>
            <person name="Chen G."/>
            <person name="Du Z."/>
        </authorList>
    </citation>
    <scope>NUCLEOTIDE SEQUENCE [LARGE SCALE GENOMIC DNA]</scope>
    <source>
        <strain evidence="4 5">Q1</strain>
    </source>
</reference>
<dbReference type="GO" id="GO:0032153">
    <property type="term" value="C:cell division site"/>
    <property type="evidence" value="ECO:0007669"/>
    <property type="project" value="TreeGrafter"/>
</dbReference>
<evidence type="ECO:0000313" key="4">
    <source>
        <dbReference type="EMBL" id="KMT65389.1"/>
    </source>
</evidence>
<sequence>MAKEQKVLNLILISSLFLTACAKRTGPAPVTSVYRGNTIHDYKPKSLNSSQYIVQKGDTLYSIAFRAGVDYRKLAQMNGISLSSNIYPGQKLNLVIGNKNRGKKSNKKTTKLTKKIVEHKKQEEYVVNQGKQVVTEINNNKNNTSTFNIKNWQWPAEGKIIARFSNKDLGNKGLEISAKEGTPILAANSGKVVYAGNALRGYGNLIIIKHSDDYLSAYAHNKRILVKELQWIHVGQKIAEMGNSESDTVKLRFEIRFKGNTVNPEKFLPK</sequence>
<dbReference type="InterPro" id="IPR011055">
    <property type="entry name" value="Dup_hybrid_motif"/>
</dbReference>
<dbReference type="STRING" id="1513271.XM47_08460"/>
<dbReference type="EMBL" id="LAZL01000011">
    <property type="protein sequence ID" value="KMT65389.1"/>
    <property type="molecule type" value="Genomic_DNA"/>
</dbReference>
<proteinExistence type="inferred from homology"/>
<dbReference type="Pfam" id="PF01551">
    <property type="entry name" value="Peptidase_M23"/>
    <property type="match status" value="1"/>
</dbReference>
<dbReference type="InterPro" id="IPR018392">
    <property type="entry name" value="LysM"/>
</dbReference>
<dbReference type="CDD" id="cd00118">
    <property type="entry name" value="LysM"/>
    <property type="match status" value="1"/>
</dbReference>
<accession>A0A0J8GVQ3</accession>
<protein>
    <recommendedName>
        <fullName evidence="3">LysM domain-containing protein</fullName>
    </recommendedName>
</protein>
<feature type="signal peptide" evidence="2">
    <location>
        <begin position="1"/>
        <end position="22"/>
    </location>
</feature>
<dbReference type="SMART" id="SM00257">
    <property type="entry name" value="LysM"/>
    <property type="match status" value="1"/>
</dbReference>
<comment type="caution">
    <text evidence="4">The sequence shown here is derived from an EMBL/GenBank/DDBJ whole genome shotgun (WGS) entry which is preliminary data.</text>
</comment>
<dbReference type="RefSeq" id="WP_048691611.1">
    <property type="nucleotide sequence ID" value="NZ_KQ130488.1"/>
</dbReference>
<evidence type="ECO:0000259" key="3">
    <source>
        <dbReference type="PROSITE" id="PS51782"/>
    </source>
</evidence>
<keyword evidence="2" id="KW-0732">Signal</keyword>
<dbReference type="Gene3D" id="3.10.350.10">
    <property type="entry name" value="LysM domain"/>
    <property type="match status" value="1"/>
</dbReference>
<feature type="domain" description="LysM" evidence="3">
    <location>
        <begin position="50"/>
        <end position="94"/>
    </location>
</feature>
<dbReference type="PROSITE" id="PS51782">
    <property type="entry name" value="LYSM"/>
    <property type="match status" value="1"/>
</dbReference>
<keyword evidence="5" id="KW-1185">Reference proteome</keyword>
<dbReference type="Gene3D" id="2.70.70.10">
    <property type="entry name" value="Glucose Permease (Domain IIA)"/>
    <property type="match status" value="1"/>
</dbReference>
<evidence type="ECO:0000256" key="2">
    <source>
        <dbReference type="SAM" id="SignalP"/>
    </source>
</evidence>
<name>A0A0J8GVQ3_9ALTE</name>
<gene>
    <name evidence="4" type="ORF">XM47_08460</name>
</gene>
<evidence type="ECO:0000313" key="5">
    <source>
        <dbReference type="Proteomes" id="UP000037600"/>
    </source>
</evidence>
<dbReference type="CDD" id="cd12797">
    <property type="entry name" value="M23_peptidase"/>
    <property type="match status" value="1"/>
</dbReference>
<dbReference type="AlphaFoldDB" id="A0A0J8GVQ3"/>
<dbReference type="InterPro" id="IPR016047">
    <property type="entry name" value="M23ase_b-sheet_dom"/>
</dbReference>
<dbReference type="OrthoDB" id="9795421at2"/>
<dbReference type="PANTHER" id="PTHR21666">
    <property type="entry name" value="PEPTIDASE-RELATED"/>
    <property type="match status" value="1"/>
</dbReference>
<dbReference type="InterPro" id="IPR050570">
    <property type="entry name" value="Cell_wall_metabolism_enzyme"/>
</dbReference>
<dbReference type="GO" id="GO:0004222">
    <property type="term" value="F:metalloendopeptidase activity"/>
    <property type="evidence" value="ECO:0007669"/>
    <property type="project" value="TreeGrafter"/>
</dbReference>
<dbReference type="Proteomes" id="UP000037600">
    <property type="component" value="Unassembled WGS sequence"/>
</dbReference>
<dbReference type="GO" id="GO:0009279">
    <property type="term" value="C:cell outer membrane"/>
    <property type="evidence" value="ECO:0007669"/>
    <property type="project" value="TreeGrafter"/>
</dbReference>
<evidence type="ECO:0000256" key="1">
    <source>
        <dbReference type="ARBA" id="ARBA00038420"/>
    </source>
</evidence>
<feature type="chain" id="PRO_5005298603" description="LysM domain-containing protein" evidence="2">
    <location>
        <begin position="23"/>
        <end position="270"/>
    </location>
</feature>
<organism evidence="4 5">
    <name type="scientific">Catenovulum maritimum</name>
    <dbReference type="NCBI Taxonomy" id="1513271"/>
    <lineage>
        <taxon>Bacteria</taxon>
        <taxon>Pseudomonadati</taxon>
        <taxon>Pseudomonadota</taxon>
        <taxon>Gammaproteobacteria</taxon>
        <taxon>Alteromonadales</taxon>
        <taxon>Alteromonadaceae</taxon>
        <taxon>Catenovulum</taxon>
    </lineage>
</organism>
<dbReference type="SUPFAM" id="SSF51261">
    <property type="entry name" value="Duplicated hybrid motif"/>
    <property type="match status" value="1"/>
</dbReference>
<dbReference type="PANTHER" id="PTHR21666:SF263">
    <property type="entry name" value="MUREIN HYDROLASE ACTIVATOR NLPD"/>
    <property type="match status" value="1"/>
</dbReference>